<organism evidence="3 4">
    <name type="scientific">Vibrio algivorus</name>
    <dbReference type="NCBI Taxonomy" id="1667024"/>
    <lineage>
        <taxon>Bacteria</taxon>
        <taxon>Pseudomonadati</taxon>
        <taxon>Pseudomonadota</taxon>
        <taxon>Gammaproteobacteria</taxon>
        <taxon>Vibrionales</taxon>
        <taxon>Vibrionaceae</taxon>
        <taxon>Vibrio</taxon>
    </lineage>
</organism>
<evidence type="ECO:0000313" key="5">
    <source>
        <dbReference type="Proteomes" id="UP001157156"/>
    </source>
</evidence>
<proteinExistence type="predicted"/>
<dbReference type="Pfam" id="PF20432">
    <property type="entry name" value="Xre-like-HTH"/>
    <property type="match status" value="1"/>
</dbReference>
<reference evidence="2" key="1">
    <citation type="journal article" date="2014" name="Int. J. Syst. Evol. Microbiol.">
        <title>Complete genome of a new Firmicutes species belonging to the dominant human colonic microbiota ('Ruminococcus bicirculans') reveals two chromosomes and a selective capacity to utilize plant glucans.</title>
        <authorList>
            <consortium name="NISC Comparative Sequencing Program"/>
            <person name="Wegmann U."/>
            <person name="Louis P."/>
            <person name="Goesmann A."/>
            <person name="Henrissat B."/>
            <person name="Duncan S.H."/>
            <person name="Flint H.J."/>
        </authorList>
    </citation>
    <scope>NUCLEOTIDE SEQUENCE</scope>
    <source>
        <strain evidence="2">NBRC 111146</strain>
    </source>
</reference>
<dbReference type="GO" id="GO:0003677">
    <property type="term" value="F:DNA binding"/>
    <property type="evidence" value="ECO:0007669"/>
    <property type="project" value="InterPro"/>
</dbReference>
<feature type="domain" description="Antitoxin Xre-like helix-turn-helix" evidence="1">
    <location>
        <begin position="13"/>
        <end position="72"/>
    </location>
</feature>
<dbReference type="EMBL" id="VMKJ01000016">
    <property type="protein sequence ID" value="TVO36518.1"/>
    <property type="molecule type" value="Genomic_DNA"/>
</dbReference>
<dbReference type="EMBL" id="BSPV01000003">
    <property type="protein sequence ID" value="GLT14095.1"/>
    <property type="molecule type" value="Genomic_DNA"/>
</dbReference>
<comment type="caution">
    <text evidence="3">The sequence shown here is derived from an EMBL/GenBank/DDBJ whole genome shotgun (WGS) entry which is preliminary data.</text>
</comment>
<sequence length="134" mass="15218">MDTQLIEKKSSTKAMATAGFKAAEQIMDGWGCTTKDKQKIMRIAPSTYHKFKANPETVSLDSDQLERLSYIVNMHASLRIVFDNPENVKGFMALENHNPYFNGRSPLSIIRDGKFAHIYEVFCRIDSLRSGLWG</sequence>
<evidence type="ECO:0000313" key="2">
    <source>
        <dbReference type="EMBL" id="GLT14095.1"/>
    </source>
</evidence>
<evidence type="ECO:0000259" key="1">
    <source>
        <dbReference type="Pfam" id="PF20432"/>
    </source>
</evidence>
<accession>A0A557P7A0</accession>
<dbReference type="AlphaFoldDB" id="A0A557P7A0"/>
<evidence type="ECO:0000313" key="4">
    <source>
        <dbReference type="Proteomes" id="UP000319828"/>
    </source>
</evidence>
<reference evidence="2" key="4">
    <citation type="submission" date="2023-01" db="EMBL/GenBank/DDBJ databases">
        <title>Draft genome sequence of Vibrio algivorus strain NBRC 111146.</title>
        <authorList>
            <person name="Sun Q."/>
            <person name="Mori K."/>
        </authorList>
    </citation>
    <scope>NUCLEOTIDE SEQUENCE</scope>
    <source>
        <strain evidence="2">NBRC 111146</strain>
    </source>
</reference>
<reference evidence="3 4" key="3">
    <citation type="submission" date="2019-07" db="EMBL/GenBank/DDBJ databases">
        <title>The draft genome sequence of Vibrio algivorus M1486.</title>
        <authorList>
            <person name="Meng X."/>
        </authorList>
    </citation>
    <scope>NUCLEOTIDE SEQUENCE [LARGE SCALE GENOMIC DNA]</scope>
    <source>
        <strain evidence="3 4">M1486</strain>
    </source>
</reference>
<dbReference type="OrthoDB" id="117888at2"/>
<protein>
    <submittedName>
        <fullName evidence="3">DUF2384 domain-containing protein</fullName>
    </submittedName>
</protein>
<dbReference type="RefSeq" id="WP_089124447.1">
    <property type="nucleotide sequence ID" value="NZ_BSPV01000003.1"/>
</dbReference>
<name>A0A557P7A0_9VIBR</name>
<dbReference type="Proteomes" id="UP000319828">
    <property type="component" value="Unassembled WGS sequence"/>
</dbReference>
<keyword evidence="5" id="KW-1185">Reference proteome</keyword>
<dbReference type="InterPro" id="IPR046847">
    <property type="entry name" value="Xre-like_HTH"/>
</dbReference>
<gene>
    <name evidence="3" type="ORF">FOF44_09270</name>
    <name evidence="2" type="ORF">GCM10007931_10690</name>
</gene>
<dbReference type="Proteomes" id="UP001157156">
    <property type="component" value="Unassembled WGS sequence"/>
</dbReference>
<evidence type="ECO:0000313" key="3">
    <source>
        <dbReference type="EMBL" id="TVO36518.1"/>
    </source>
</evidence>
<reference evidence="5" key="2">
    <citation type="journal article" date="2019" name="Int. J. Syst. Evol. Microbiol.">
        <title>The Global Catalogue of Microorganisms (GCM) 10K type strain sequencing project: providing services to taxonomists for standard genome sequencing and annotation.</title>
        <authorList>
            <consortium name="The Broad Institute Genomics Platform"/>
            <consortium name="The Broad Institute Genome Sequencing Center for Infectious Disease"/>
            <person name="Wu L."/>
            <person name="Ma J."/>
        </authorList>
    </citation>
    <scope>NUCLEOTIDE SEQUENCE [LARGE SCALE GENOMIC DNA]</scope>
    <source>
        <strain evidence="5">NBRC 111146</strain>
    </source>
</reference>